<dbReference type="EMBL" id="CM056741">
    <property type="protein sequence ID" value="KAJ8686694.1"/>
    <property type="molecule type" value="Genomic_DNA"/>
</dbReference>
<comment type="caution">
    <text evidence="1">The sequence shown here is derived from an EMBL/GenBank/DDBJ whole genome shotgun (WGS) entry which is preliminary data.</text>
</comment>
<keyword evidence="2" id="KW-1185">Reference proteome</keyword>
<evidence type="ECO:0000313" key="1">
    <source>
        <dbReference type="EMBL" id="KAJ8686694.1"/>
    </source>
</evidence>
<sequence>MSMSRLAVLSAVHTASILSNGSSKTNSSNKDGYGDNMYTGRGRSGHFENNLHGNVNVLLGGAMLGVIIVFIFSLCYCCHKSSRKNRPQEYSQYWRTETDVPSLEVFTMNSHVMCYERDAATMNQLEEANLAELTVSHPQLVTSGPPPAYESLIFKSNIVSPSDKRADGELGLSTISCSLPPTVDFERNQQEVLKIEENQCHEDEGLPSYEAALKLEAQGYV</sequence>
<accession>A0ACC2PSY4</accession>
<name>A0ACC2PSY4_9HYME</name>
<reference evidence="1" key="1">
    <citation type="submission" date="2023-04" db="EMBL/GenBank/DDBJ databases">
        <title>A chromosome-level genome assembly of the parasitoid wasp Eretmocerus hayati.</title>
        <authorList>
            <person name="Zhong Y."/>
            <person name="Liu S."/>
            <person name="Liu Y."/>
        </authorList>
    </citation>
    <scope>NUCLEOTIDE SEQUENCE</scope>
    <source>
        <strain evidence="1">ZJU_SS_LIU_2023</strain>
    </source>
</reference>
<dbReference type="Proteomes" id="UP001239111">
    <property type="component" value="Chromosome 1"/>
</dbReference>
<protein>
    <submittedName>
        <fullName evidence="1">Uncharacterized protein</fullName>
    </submittedName>
</protein>
<evidence type="ECO:0000313" key="2">
    <source>
        <dbReference type="Proteomes" id="UP001239111"/>
    </source>
</evidence>
<gene>
    <name evidence="1" type="ORF">QAD02_022488</name>
</gene>
<organism evidence="1 2">
    <name type="scientific">Eretmocerus hayati</name>
    <dbReference type="NCBI Taxonomy" id="131215"/>
    <lineage>
        <taxon>Eukaryota</taxon>
        <taxon>Metazoa</taxon>
        <taxon>Ecdysozoa</taxon>
        <taxon>Arthropoda</taxon>
        <taxon>Hexapoda</taxon>
        <taxon>Insecta</taxon>
        <taxon>Pterygota</taxon>
        <taxon>Neoptera</taxon>
        <taxon>Endopterygota</taxon>
        <taxon>Hymenoptera</taxon>
        <taxon>Apocrita</taxon>
        <taxon>Proctotrupomorpha</taxon>
        <taxon>Chalcidoidea</taxon>
        <taxon>Aphelinidae</taxon>
        <taxon>Aphelininae</taxon>
        <taxon>Eretmocerus</taxon>
    </lineage>
</organism>
<proteinExistence type="predicted"/>